<dbReference type="EMBL" id="AABBYJ010000005">
    <property type="protein sequence ID" value="EAG4331463.1"/>
    <property type="molecule type" value="Genomic_DNA"/>
</dbReference>
<dbReference type="Proteomes" id="UP000368512">
    <property type="component" value="Unassembled WGS sequence"/>
</dbReference>
<dbReference type="Proteomes" id="UP000478682">
    <property type="component" value="Unassembled WGS sequence"/>
</dbReference>
<dbReference type="EMBL" id="MJTJ01000020">
    <property type="protein sequence ID" value="OET48270.1"/>
    <property type="molecule type" value="Genomic_DNA"/>
</dbReference>
<dbReference type="EMBL" id="AACKDQ010000024">
    <property type="protein sequence ID" value="EAK9317587.1"/>
    <property type="molecule type" value="Genomic_DNA"/>
</dbReference>
<dbReference type="Proteomes" id="UP000566721">
    <property type="component" value="Unassembled WGS sequence"/>
</dbReference>
<dbReference type="Proteomes" id="UP000540117">
    <property type="component" value="Unassembled WGS sequence"/>
</dbReference>
<evidence type="ECO:0000313" key="88">
    <source>
        <dbReference type="Proteomes" id="UP000843775"/>
    </source>
</evidence>
<evidence type="ECO:0000313" key="11">
    <source>
        <dbReference type="EMBL" id="EAD5786982.1"/>
    </source>
</evidence>
<dbReference type="Proteomes" id="UP000522199">
    <property type="component" value="Unassembled WGS sequence"/>
</dbReference>
<evidence type="ECO:0000313" key="28">
    <source>
        <dbReference type="EMBL" id="EAH4241309.1"/>
    </source>
</evidence>
<dbReference type="EMBL" id="AABEMN010000008">
    <property type="protein sequence ID" value="EAG9519563.1"/>
    <property type="molecule type" value="Genomic_DNA"/>
</dbReference>
<dbReference type="Proteomes" id="UP000423131">
    <property type="component" value="Unassembled WGS sequence"/>
</dbReference>
<evidence type="ECO:0000313" key="60">
    <source>
        <dbReference type="Proteomes" id="UP000376505"/>
    </source>
</evidence>
<keyword evidence="2" id="KW-0238">DNA-binding</keyword>
<evidence type="ECO:0000313" key="16">
    <source>
        <dbReference type="EMBL" id="EAG1894066.1"/>
    </source>
</evidence>
<dbReference type="Proteomes" id="UP000336166">
    <property type="component" value="Unassembled WGS sequence"/>
</dbReference>
<evidence type="ECO:0000313" key="6">
    <source>
        <dbReference type="EMBL" id="EAC5551257.1"/>
    </source>
</evidence>
<feature type="domain" description="HTH deoR-type" evidence="4">
    <location>
        <begin position="3"/>
        <end position="58"/>
    </location>
</feature>
<dbReference type="Gene3D" id="3.40.50.1360">
    <property type="match status" value="1"/>
</dbReference>
<dbReference type="EMBL" id="AABAWE010000005">
    <property type="protein sequence ID" value="EAG2087872.1"/>
    <property type="molecule type" value="Genomic_DNA"/>
</dbReference>
<dbReference type="Proteomes" id="UP000344343">
    <property type="component" value="Unassembled WGS sequence"/>
</dbReference>
<dbReference type="EMBL" id="AANDSR010000008">
    <property type="protein sequence ID" value="EDN9837342.1"/>
    <property type="molecule type" value="Genomic_DNA"/>
</dbReference>
<dbReference type="PROSITE" id="PS00894">
    <property type="entry name" value="HTH_DEOR_1"/>
    <property type="match status" value="1"/>
</dbReference>
<evidence type="ECO:0000313" key="42">
    <source>
        <dbReference type="EMBL" id="HAC0012195.1"/>
    </source>
</evidence>
<dbReference type="EMBL" id="AABEKY010000006">
    <property type="protein sequence ID" value="EAG9388169.1"/>
    <property type="molecule type" value="Genomic_DNA"/>
</dbReference>
<dbReference type="EMBL" id="AANPAU010000004">
    <property type="protein sequence ID" value="EDP8513952.1"/>
    <property type="molecule type" value="Genomic_DNA"/>
</dbReference>
<evidence type="ECO:0000313" key="71">
    <source>
        <dbReference type="Proteomes" id="UP000467536"/>
    </source>
</evidence>
<dbReference type="EMBL" id="AAHZFN010000001">
    <property type="protein sequence ID" value="ECB9472185.1"/>
    <property type="molecule type" value="Genomic_DNA"/>
</dbReference>
<evidence type="ECO:0000313" key="61">
    <source>
        <dbReference type="Proteomes" id="UP000379076"/>
    </source>
</evidence>
<dbReference type="EMBL" id="AAANYN010000027">
    <property type="protein sequence ID" value="EAD5775338.1"/>
    <property type="molecule type" value="Genomic_DNA"/>
</dbReference>
<dbReference type="Proteomes" id="UP000337746">
    <property type="component" value="Unassembled WGS sequence"/>
</dbReference>
<evidence type="ECO:0000313" key="62">
    <source>
        <dbReference type="Proteomes" id="UP000389283"/>
    </source>
</evidence>
<dbReference type="PRINTS" id="PR00037">
    <property type="entry name" value="HTHLACR"/>
</dbReference>
<evidence type="ECO:0000313" key="19">
    <source>
        <dbReference type="EMBL" id="EAG2515549.1"/>
    </source>
</evidence>
<dbReference type="EMBL" id="AALEDS010000004">
    <property type="protein sequence ID" value="ECY6543909.1"/>
    <property type="molecule type" value="Genomic_DNA"/>
</dbReference>
<dbReference type="EMBL" id="AAIAJJ010000002">
    <property type="protein sequence ID" value="ECC1556138.1"/>
    <property type="molecule type" value="Genomic_DNA"/>
</dbReference>
<dbReference type="Proteomes" id="UP000427828">
    <property type="component" value="Unassembled WGS sequence"/>
</dbReference>
<dbReference type="InterPro" id="IPR036390">
    <property type="entry name" value="WH_DNA-bd_sf"/>
</dbReference>
<evidence type="ECO:0000313" key="44">
    <source>
        <dbReference type="EMBL" id="HAC1755793.1"/>
    </source>
</evidence>
<dbReference type="InterPro" id="IPR037171">
    <property type="entry name" value="NagB/RpiA_transferase-like"/>
</dbReference>
<evidence type="ECO:0000313" key="43">
    <source>
        <dbReference type="EMBL" id="HAC0275270.1"/>
    </source>
</evidence>
<evidence type="ECO:0000313" key="8">
    <source>
        <dbReference type="EMBL" id="EAD1185619.1"/>
    </source>
</evidence>
<dbReference type="SMART" id="SM00420">
    <property type="entry name" value="HTH_DEOR"/>
    <property type="match status" value="1"/>
</dbReference>
<evidence type="ECO:0000313" key="40">
    <source>
        <dbReference type="EMBL" id="HAB8397872.1"/>
    </source>
</evidence>
<dbReference type="Proteomes" id="UP000528151">
    <property type="component" value="Unassembled WGS sequence"/>
</dbReference>
<evidence type="ECO:0000313" key="75">
    <source>
        <dbReference type="Proteomes" id="UP000522199"/>
    </source>
</evidence>
<dbReference type="EMBL" id="AANEHK010000009">
    <property type="protein sequence ID" value="EDO0986428.1"/>
    <property type="molecule type" value="Genomic_DNA"/>
</dbReference>
<evidence type="ECO:0000313" key="45">
    <source>
        <dbReference type="EMBL" id="HAJ9591856.1"/>
    </source>
</evidence>
<dbReference type="Proteomes" id="UP000840039">
    <property type="component" value="Unassembled WGS sequence"/>
</dbReference>
<evidence type="ECO:0000313" key="25">
    <source>
        <dbReference type="EMBL" id="EAG9519563.1"/>
    </source>
</evidence>
<dbReference type="Proteomes" id="UP000358545">
    <property type="component" value="Unassembled WGS sequence"/>
</dbReference>
<dbReference type="EMBL" id="AALAQH010000010">
    <property type="protein sequence ID" value="ECX6925798.1"/>
    <property type="molecule type" value="Genomic_DNA"/>
</dbReference>
<evidence type="ECO:0000313" key="24">
    <source>
        <dbReference type="EMBL" id="EAG9388169.1"/>
    </source>
</evidence>
<dbReference type="Proteomes" id="UP000530452">
    <property type="component" value="Unassembled WGS sequence"/>
</dbReference>
<evidence type="ECO:0000313" key="72">
    <source>
        <dbReference type="Proteomes" id="UP000478682"/>
    </source>
</evidence>
<dbReference type="Proteomes" id="UP000460224">
    <property type="component" value="Unassembled WGS sequence"/>
</dbReference>
<evidence type="ECO:0000313" key="63">
    <source>
        <dbReference type="Proteomes" id="UP000398321"/>
    </source>
</evidence>
<dbReference type="RefSeq" id="WP_003724282.1">
    <property type="nucleotide sequence ID" value="NC_021824.1"/>
</dbReference>
<evidence type="ECO:0000313" key="33">
    <source>
        <dbReference type="EMBL" id="ECX6925798.1"/>
    </source>
</evidence>
<dbReference type="EMBL" id="DAAJZA010000009">
    <property type="protein sequence ID" value="HAC1755793.1"/>
    <property type="molecule type" value="Genomic_DNA"/>
</dbReference>
<evidence type="ECO:0000313" key="48">
    <source>
        <dbReference type="EMBL" id="OET48270.1"/>
    </source>
</evidence>
<dbReference type="EMBL" id="AANCRK010000005">
    <property type="protein sequence ID" value="EDN7715677.1"/>
    <property type="molecule type" value="Genomic_DNA"/>
</dbReference>
<evidence type="ECO:0000313" key="51">
    <source>
        <dbReference type="Proteomes" id="UP000336166"/>
    </source>
</evidence>
<dbReference type="Proteomes" id="UP000467347">
    <property type="component" value="Unassembled WGS sequence"/>
</dbReference>
<dbReference type="Proteomes" id="UP000376505">
    <property type="component" value="Unassembled WGS sequence"/>
</dbReference>
<dbReference type="InterPro" id="IPR014036">
    <property type="entry name" value="DeoR-like_C"/>
</dbReference>
<evidence type="ECO:0000313" key="12">
    <source>
        <dbReference type="EMBL" id="EAE1339602.1"/>
    </source>
</evidence>
<dbReference type="Proteomes" id="UP000455569">
    <property type="component" value="Unassembled WGS sequence"/>
</dbReference>
<dbReference type="EMBL" id="AABAGT010000025">
    <property type="protein sequence ID" value="EAG0868323.1"/>
    <property type="molecule type" value="Genomic_DNA"/>
</dbReference>
<evidence type="ECO:0000313" key="83">
    <source>
        <dbReference type="Proteomes" id="UP000546397"/>
    </source>
</evidence>
<dbReference type="KEGG" id="lmv:Y193_14025"/>
<dbReference type="EMBL" id="AABGUK010000001">
    <property type="protein sequence ID" value="EAH4241309.1"/>
    <property type="molecule type" value="Genomic_DNA"/>
</dbReference>
<gene>
    <name evidence="49" type="primary">srlr_3</name>
    <name evidence="15" type="ORF">A8L61_13715</name>
    <name evidence="23" type="ORF">AB917_14245</name>
    <name evidence="5" type="ORF">ABZ57_11025</name>
    <name evidence="48" type="ORF">AJL21_14045</name>
    <name evidence="12" type="ORF">ART25_11840</name>
    <name evidence="6" type="ORF">ARY78_12525</name>
    <name evidence="19" type="ORF">B1N52_10285</name>
    <name evidence="18" type="ORF">B1S26_12440</name>
    <name evidence="16" type="ORF">BB997_10645</name>
    <name evidence="33" type="ORF">BCZ19_14030</name>
    <name evidence="17" type="ORF">BCZ21_11410</name>
    <name evidence="21" type="ORF">CA369_08970</name>
    <name evidence="20" type="ORF">CAV64_09460</name>
    <name evidence="24" type="ORF">CW845_11795</name>
    <name evidence="26" type="ORF">D4920_12910</name>
    <name evidence="25" type="ORF">D4B11_07240</name>
    <name evidence="27" type="ORF">D5N24_12270</name>
    <name evidence="46" type="ORF">DCK61_00690</name>
    <name evidence="22" type="ORF">DCT16_11160</name>
    <name evidence="7" type="ORF">DQ70_10085</name>
    <name evidence="49" type="ORF">DYZ80_02283</name>
    <name evidence="14" type="ORF">E1W56_13605</name>
    <name evidence="28" type="ORF">E5F58_04735</name>
    <name evidence="11" type="ORF">EX365_10470</name>
    <name evidence="10" type="ORF">EXZ73_13715</name>
    <name evidence="34" type="ORF">F6436_06160</name>
    <name evidence="29" type="ORF">FA835_10750</name>
    <name evidence="31" type="ORF">FLQ97_02820</name>
    <name evidence="30" type="ORF">FLR03_00650</name>
    <name evidence="32" type="ORF">FNX40_04865</name>
    <name evidence="37" type="ORF">FV747_10555</name>
    <name evidence="38" type="ORF">G3O21_001371</name>
    <name evidence="39" type="ORF">GHH22_10305</name>
    <name evidence="44" type="ORF">GI949_12520</name>
    <name evidence="36" type="ORF">GJW51_11800</name>
    <name evidence="35" type="ORF">GQG13_11185</name>
    <name evidence="40" type="ORF">GYR60_05000</name>
    <name evidence="41" type="ORF">GYS09_01715</name>
    <name evidence="42" type="ORF">GYX23_04190</name>
    <name evidence="43" type="ORF">GYY14_07815</name>
    <name evidence="45" type="ORF">HQN34_000019</name>
    <name evidence="47" type="ORF">HZJ64_08150</name>
    <name evidence="8" type="ORF">QD52_11090</name>
    <name evidence="9" type="ORF">UI29_11160</name>
    <name evidence="13" type="ORF">Y261_10665</name>
</gene>
<evidence type="ECO:0000313" key="31">
    <source>
        <dbReference type="EMBL" id="ECB9512661.1"/>
    </source>
</evidence>
<dbReference type="Proteomes" id="UP000527632">
    <property type="component" value="Unassembled WGS sequence"/>
</dbReference>
<dbReference type="Proteomes" id="UP000533021">
    <property type="component" value="Unassembled WGS sequence"/>
</dbReference>
<dbReference type="Proteomes" id="UP000841146">
    <property type="component" value="Unassembled WGS sequence"/>
</dbReference>
<dbReference type="Proteomes" id="UP000364988">
    <property type="component" value="Unassembled WGS sequence"/>
</dbReference>
<dbReference type="EMBL" id="AABGHY010000009">
    <property type="protein sequence ID" value="EAH3295178.1"/>
    <property type="molecule type" value="Genomic_DNA"/>
</dbReference>
<dbReference type="Gene3D" id="1.10.10.10">
    <property type="entry name" value="Winged helix-like DNA-binding domain superfamily/Winged helix DNA-binding domain"/>
    <property type="match status" value="1"/>
</dbReference>
<dbReference type="OMA" id="LYKHSMV"/>
<evidence type="ECO:0000259" key="4">
    <source>
        <dbReference type="PROSITE" id="PS51000"/>
    </source>
</evidence>
<dbReference type="GO" id="GO:0003677">
    <property type="term" value="F:DNA binding"/>
    <property type="evidence" value="ECO:0007669"/>
    <property type="project" value="UniProtKB-KW"/>
</dbReference>
<dbReference type="Proteomes" id="UP000478704">
    <property type="component" value="Unassembled WGS sequence"/>
</dbReference>
<evidence type="ECO:0000313" key="18">
    <source>
        <dbReference type="EMBL" id="EAG2246214.1"/>
    </source>
</evidence>
<dbReference type="EMBL" id="QXLS01000005">
    <property type="protein sequence ID" value="RKA07071.1"/>
    <property type="molecule type" value="Genomic_DNA"/>
</dbReference>
<dbReference type="EMBL" id="DAAJFY010000004">
    <property type="protein sequence ID" value="HAC0275270.1"/>
    <property type="molecule type" value="Genomic_DNA"/>
</dbReference>
<dbReference type="EMBL" id="DABJAN010000001">
    <property type="protein sequence ID" value="HAJ9591856.1"/>
    <property type="molecule type" value="Genomic_DNA"/>
</dbReference>
<reference evidence="79 80" key="8">
    <citation type="submission" date="2019-04" db="EMBL/GenBank/DDBJ databases">
        <authorList>
            <person name="Ashton P.M."/>
            <person name="Dallman T."/>
            <person name="Nair S."/>
            <person name="De Pinna E."/>
            <person name="Peters T."/>
            <person name="Grant K."/>
        </authorList>
    </citation>
    <scope>NUCLEOTIDE SEQUENCE [LARGE SCALE GENOMIC DNA]</scope>
    <source>
        <strain evidence="26 80">282333</strain>
        <strain evidence="27 79">282352</strain>
        <strain evidence="25 83">289003</strain>
        <strain evidence="37 71">788324</strain>
        <strain evidence="14">RL15000286</strain>
    </source>
</reference>
<dbReference type="InterPro" id="IPR018356">
    <property type="entry name" value="Tscrpt_reg_HTH_DeoR_CS"/>
</dbReference>
<dbReference type="SUPFAM" id="SSF100950">
    <property type="entry name" value="NagB/RpiA/CoA transferase-like"/>
    <property type="match status" value="1"/>
</dbReference>
<dbReference type="EMBL" id="AAAIXK010000007">
    <property type="protein sequence ID" value="EAC5551257.1"/>
    <property type="molecule type" value="Genomic_DNA"/>
</dbReference>
<dbReference type="EMBL" id="DAAEEB010000006">
    <property type="protein sequence ID" value="HAA8053547.1"/>
    <property type="molecule type" value="Genomic_DNA"/>
</dbReference>
<evidence type="ECO:0000313" key="78">
    <source>
        <dbReference type="Proteomes" id="UP000528151"/>
    </source>
</evidence>
<name>A0A0B8QUH0_LISMN</name>
<reference evidence="46 69" key="4">
    <citation type="submission" date="2018-04" db="EMBL/GenBank/DDBJ databases">
        <title>Genome Analysis of a Prevalent Clone of Listeria monocytogenes Sequence Type 87 in China.</title>
        <authorList>
            <person name="Wang Y."/>
        </authorList>
    </citation>
    <scope>NUCLEOTIDE SEQUENCE [LARGE SCALE GENOMIC DNA]</scope>
    <source>
        <strain evidence="46 69">ICDC_LM1523</strain>
    </source>
</reference>
<dbReference type="Proteomes" id="UP000546397">
    <property type="component" value="Unassembled WGS sequence"/>
</dbReference>
<evidence type="ECO:0000313" key="20">
    <source>
        <dbReference type="EMBL" id="EAG4331463.1"/>
    </source>
</evidence>
<dbReference type="InterPro" id="IPR001034">
    <property type="entry name" value="DeoR_HTH"/>
</dbReference>
<reference evidence="40" key="9">
    <citation type="submission" date="2020-01" db="EMBL/GenBank/DDBJ databases">
        <authorList>
            <consortium name="NCBI Pathogen Detection Project"/>
        </authorList>
    </citation>
    <scope>NUCLEOTIDE SEQUENCE</scope>
    <source>
        <strain evidence="39">09CEB371LM</strain>
        <strain evidence="45">2017-325981-023-01</strain>
        <strain evidence="41">CFIAFB20100120</strain>
        <strain evidence="40">CFIAFB20130012</strain>
        <strain evidence="43">CFIAFB20170037</strain>
        <strain evidence="42">CFIAFB20170045</strain>
        <strain evidence="44">DMG1500109</strain>
    </source>
</reference>
<dbReference type="KEGG" id="lmok:CQ02_01935"/>
<evidence type="ECO:0000313" key="69">
    <source>
        <dbReference type="Proteomes" id="UP000460224"/>
    </source>
</evidence>
<protein>
    <submittedName>
        <fullName evidence="39">D-beta-hydroxybutyrate permease</fullName>
    </submittedName>
    <submittedName>
        <fullName evidence="35">DeoR family transcriptional regulator</fullName>
    </submittedName>
    <submittedName>
        <fullName evidence="23">DeoR/GlpR transcriptional regulator</fullName>
    </submittedName>
    <submittedName>
        <fullName evidence="49">Glucitol operon repressor</fullName>
    </submittedName>
</protein>
<evidence type="ECO:0000313" key="56">
    <source>
        <dbReference type="Proteomes" id="UP000358545"/>
    </source>
</evidence>
<dbReference type="EMBL" id="DAAJCS010000002">
    <property type="protein sequence ID" value="HAC0012195.1"/>
    <property type="molecule type" value="Genomic_DNA"/>
</dbReference>
<evidence type="ECO:0000313" key="58">
    <source>
        <dbReference type="Proteomes" id="UP000365297"/>
    </source>
</evidence>
<dbReference type="PANTHER" id="PTHR30363:SF44">
    <property type="entry name" value="AGA OPERON TRANSCRIPTIONAL REPRESSOR-RELATED"/>
    <property type="match status" value="1"/>
</dbReference>
<evidence type="ECO:0000313" key="77">
    <source>
        <dbReference type="Proteomes" id="UP000527632"/>
    </source>
</evidence>
<dbReference type="EMBL" id="AAALRN010000005">
    <property type="protein sequence ID" value="EAD1185619.1"/>
    <property type="molecule type" value="Genomic_DNA"/>
</dbReference>
<evidence type="ECO:0000313" key="70">
    <source>
        <dbReference type="Proteomes" id="UP000467347"/>
    </source>
</evidence>
<dbReference type="PROSITE" id="PS51000">
    <property type="entry name" value="HTH_DEOR_2"/>
    <property type="match status" value="1"/>
</dbReference>
<dbReference type="EMBL" id="AAHZFY010000003">
    <property type="protein sequence ID" value="ECB9512661.1"/>
    <property type="molecule type" value="Genomic_DNA"/>
</dbReference>
<dbReference type="SMART" id="SM01134">
    <property type="entry name" value="DeoRC"/>
    <property type="match status" value="1"/>
</dbReference>
<dbReference type="SUPFAM" id="SSF46785">
    <property type="entry name" value="Winged helix' DNA-binding domain"/>
    <property type="match status" value="1"/>
</dbReference>
<dbReference type="Proteomes" id="UP000393182">
    <property type="component" value="Unassembled WGS sequence"/>
</dbReference>
<dbReference type="InterPro" id="IPR050313">
    <property type="entry name" value="Carb_Metab_HTH_regulators"/>
</dbReference>
<evidence type="ECO:0000313" key="26">
    <source>
        <dbReference type="EMBL" id="EAH2282979.1"/>
    </source>
</evidence>
<evidence type="ECO:0000313" key="21">
    <source>
        <dbReference type="EMBL" id="EAG4462414.1"/>
    </source>
</evidence>
<dbReference type="EMBL" id="AAAIKW010000007">
    <property type="protein sequence ID" value="EAC4553022.1"/>
    <property type="molecule type" value="Genomic_DNA"/>
</dbReference>
<dbReference type="EMBL" id="JACAVN010000004">
    <property type="protein sequence ID" value="NYA01801.1"/>
    <property type="molecule type" value="Genomic_DNA"/>
</dbReference>
<keyword evidence="3" id="KW-0804">Transcription</keyword>
<dbReference type="Proteomes" id="UP000467536">
    <property type="component" value="Unassembled WGS sequence"/>
</dbReference>
<keyword evidence="1" id="KW-0805">Transcription regulation</keyword>
<evidence type="ECO:0000313" key="59">
    <source>
        <dbReference type="Proteomes" id="UP000368512"/>
    </source>
</evidence>
<organism evidence="23 84">
    <name type="scientific">Listeria monocytogenes</name>
    <dbReference type="NCBI Taxonomy" id="1639"/>
    <lineage>
        <taxon>Bacteria</taxon>
        <taxon>Bacillati</taxon>
        <taxon>Bacillota</taxon>
        <taxon>Bacilli</taxon>
        <taxon>Bacillales</taxon>
        <taxon>Listeriaceae</taxon>
        <taxon>Listeria</taxon>
    </lineage>
</organism>
<dbReference type="Proteomes" id="UP000389283">
    <property type="component" value="Unassembled WGS sequence"/>
</dbReference>
<sequence length="254" mass="28015">MFPFERQNKIIHLLDQNSKITVPELSRILDVSISTIRNDLSSLEESGMIKKVHGGAVLLKSEEKFTNFNDRIIRNIEEKEAIAKEAATLVKNNQTIILDASSTALALAKELHGFSRLTVITSGLYTAIELKDNPNISVILTGGIVTTNSFTLEGILGANLIENIHADLCFMSAKGFTMEEGLTDFNIYETELKRLLAKRTNKLIALLDHTKMGVISTASITAAENIDLLITDNKINKALYKKFQDAGLPVKIAE</sequence>
<dbReference type="EMBL" id="AABBZO010000009">
    <property type="protein sequence ID" value="EAG4462414.1"/>
    <property type="molecule type" value="Genomic_DNA"/>
</dbReference>
<dbReference type="Pfam" id="PF00455">
    <property type="entry name" value="DeoRC"/>
    <property type="match status" value="1"/>
</dbReference>
<evidence type="ECO:0000313" key="73">
    <source>
        <dbReference type="Proteomes" id="UP000478704"/>
    </source>
</evidence>
<dbReference type="Proteomes" id="UP000410967">
    <property type="component" value="Unassembled WGS sequence"/>
</dbReference>
<dbReference type="EMBL" id="AABFVG010000009">
    <property type="protein sequence ID" value="EAH2282979.1"/>
    <property type="molecule type" value="Genomic_DNA"/>
</dbReference>
<evidence type="ECO:0000256" key="3">
    <source>
        <dbReference type="ARBA" id="ARBA00023163"/>
    </source>
</evidence>
<dbReference type="Proteomes" id="UP000525850">
    <property type="component" value="Unassembled WGS sequence"/>
</dbReference>
<dbReference type="Proteomes" id="UP000548278">
    <property type="component" value="Unassembled WGS sequence"/>
</dbReference>
<evidence type="ECO:0000256" key="2">
    <source>
        <dbReference type="ARBA" id="ARBA00023125"/>
    </source>
</evidence>
<dbReference type="GO" id="GO:0003700">
    <property type="term" value="F:DNA-binding transcription factor activity"/>
    <property type="evidence" value="ECO:0007669"/>
    <property type="project" value="InterPro"/>
</dbReference>
<dbReference type="EMBL" id="DAAIJL010000001">
    <property type="protein sequence ID" value="HAB8556004.1"/>
    <property type="molecule type" value="Genomic_DNA"/>
</dbReference>
<evidence type="ECO:0000313" key="9">
    <source>
        <dbReference type="EMBL" id="EAD3793311.1"/>
    </source>
</evidence>
<dbReference type="EMBL" id="QDAY01000001">
    <property type="protein sequence ID" value="KAA9453001.1"/>
    <property type="molecule type" value="Genomic_DNA"/>
</dbReference>
<evidence type="ECO:0000313" key="76">
    <source>
        <dbReference type="Proteomes" id="UP000525850"/>
    </source>
</evidence>
<evidence type="ECO:0000313" key="37">
    <source>
        <dbReference type="EMBL" id="EDO0986428.1"/>
    </source>
</evidence>
<dbReference type="EMBL" id="DAAIHR010000004">
    <property type="protein sequence ID" value="HAB8397872.1"/>
    <property type="molecule type" value="Genomic_DNA"/>
</dbReference>
<dbReference type="InterPro" id="IPR036388">
    <property type="entry name" value="WH-like_DNA-bd_sf"/>
</dbReference>
<evidence type="ECO:0000313" key="30">
    <source>
        <dbReference type="EMBL" id="ECB9472185.1"/>
    </source>
</evidence>
<evidence type="ECO:0000313" key="17">
    <source>
        <dbReference type="EMBL" id="EAG2087872.1"/>
    </source>
</evidence>
<evidence type="ECO:0000313" key="80">
    <source>
        <dbReference type="Proteomes" id="UP000533021"/>
    </source>
</evidence>
<dbReference type="Proteomes" id="UP000843503">
    <property type="component" value="Unassembled WGS sequence"/>
</dbReference>
<evidence type="ECO:0000313" key="15">
    <source>
        <dbReference type="EMBL" id="EAG0868323.1"/>
    </source>
</evidence>
<dbReference type="Proteomes" id="UP000481141">
    <property type="component" value="Unassembled WGS sequence"/>
</dbReference>
<evidence type="ECO:0000313" key="54">
    <source>
        <dbReference type="Proteomes" id="UP000344343"/>
    </source>
</evidence>
<accession>A0A0B8QUH0</accession>
<evidence type="ECO:0000313" key="36">
    <source>
        <dbReference type="EMBL" id="EDN9837342.1"/>
    </source>
</evidence>
<evidence type="ECO:0000313" key="89">
    <source>
        <dbReference type="Proteomes" id="UP000844415"/>
    </source>
</evidence>
<evidence type="ECO:0000313" key="86">
    <source>
        <dbReference type="Proteomes" id="UP000840197"/>
    </source>
</evidence>
<reference evidence="86 87" key="3">
    <citation type="journal article" date="2018" name="Genome Biol.">
        <title>SKESA: strategic k-mer extension for scrupulous assemblies.</title>
        <authorList>
            <person name="Souvorov A."/>
            <person name="Agarwala R."/>
            <person name="Lipman D.J."/>
        </authorList>
    </citation>
    <scope>NUCLEOTIDE SEQUENCE [LARGE SCALE GENOMIC DNA]</scope>
    <source>
        <strain evidence="39">09CEB371LM</strain>
        <strain evidence="45">2017-325981-023-01</strain>
        <strain evidence="41 89">CFIAFB20100120</strain>
        <strain evidence="40 86">CFIAFB20130012</strain>
        <strain evidence="43">CFIAFB20170037</strain>
        <strain evidence="42 87">CFIAFB20170045</strain>
        <strain evidence="44 88">DMG1500109</strain>
    </source>
</reference>
<evidence type="ECO:0000313" key="29">
    <source>
        <dbReference type="EMBL" id="EAK9317587.1"/>
    </source>
</evidence>
<comment type="caution">
    <text evidence="23">The sequence shown here is derived from an EMBL/GenBank/DDBJ whole genome shotgun (WGS) entry which is preliminary data.</text>
</comment>
<dbReference type="Proteomes" id="UP000345329">
    <property type="component" value="Unassembled WGS sequence"/>
</dbReference>
<reference evidence="47 82" key="10">
    <citation type="submission" date="2020-06" db="EMBL/GenBank/DDBJ databases">
        <title>Two Listeria outbreaks in Switzerland in 2018 and 2020.</title>
        <authorList>
            <person name="Stevens M.J.A."/>
            <person name="Bloemberg G."/>
            <person name="Nusch-Inderbinnen M."/>
            <person name="Stephan R."/>
        </authorList>
    </citation>
    <scope>NUCLEOTIDE SEQUENCE [LARGE SCALE GENOMIC DNA]</scope>
    <source>
        <strain evidence="47 82">N18-0707</strain>
    </source>
</reference>
<dbReference type="EMBL" id="AABDGJ010000014">
    <property type="protein sequence ID" value="EAG6991753.1"/>
    <property type="molecule type" value="Genomic_DNA"/>
</dbReference>
<evidence type="ECO:0000313" key="14">
    <source>
        <dbReference type="EMBL" id="EAE4943079.1"/>
    </source>
</evidence>
<dbReference type="EMBL" id="AABAYG010000005">
    <property type="protein sequence ID" value="EAG2246214.1"/>
    <property type="molecule type" value="Genomic_DNA"/>
</dbReference>
<dbReference type="EMBL" id="AABBAW010000005">
    <property type="protein sequence ID" value="EAG2515549.1"/>
    <property type="molecule type" value="Genomic_DNA"/>
</dbReference>
<dbReference type="EMBL" id="AAASLB010000009">
    <property type="protein sequence ID" value="EAE4943079.1"/>
    <property type="molecule type" value="Genomic_DNA"/>
</dbReference>
<evidence type="ECO:0000313" key="41">
    <source>
        <dbReference type="EMBL" id="HAB8556004.1"/>
    </source>
</evidence>
<reference evidence="49 50" key="2">
    <citation type="journal article" date="2018" name="BMC Genomics">
        <title>Genes significantly associated with lineage II food isolates of Listeria monocytogenes.</title>
        <authorList>
            <person name="Pirone-Davies C."/>
            <person name="Chen Y."/>
            <person name="Pightling A."/>
            <person name="Ryan G."/>
            <person name="Wang Y."/>
            <person name="Yao K."/>
            <person name="Hoffmann M."/>
            <person name="Allard M.W."/>
        </authorList>
    </citation>
    <scope>NUCLEOTIDE SEQUENCE [LARGE SCALE GENOMIC DNA]</scope>
    <source>
        <strain evidence="49 50">PNUSAL000550</strain>
    </source>
</reference>
<evidence type="ECO:0000313" key="74">
    <source>
        <dbReference type="Proteomes" id="UP000481141"/>
    </source>
</evidence>
<evidence type="ECO:0000313" key="81">
    <source>
        <dbReference type="Proteomes" id="UP000540117"/>
    </source>
</evidence>
<dbReference type="Proteomes" id="UP000339309">
    <property type="component" value="Unassembled WGS sequence"/>
</dbReference>
<evidence type="ECO:0000313" key="82">
    <source>
        <dbReference type="Proteomes" id="UP000544530"/>
    </source>
</evidence>
<evidence type="ECO:0000313" key="13">
    <source>
        <dbReference type="EMBL" id="EAE2354808.1"/>
    </source>
</evidence>
<proteinExistence type="predicted"/>
<evidence type="ECO:0000313" key="5">
    <source>
        <dbReference type="EMBL" id="EAC4553022.1"/>
    </source>
</evidence>
<evidence type="ECO:0000313" key="23">
    <source>
        <dbReference type="EMBL" id="EAG6991753.1"/>
    </source>
</evidence>
<dbReference type="Proteomes" id="UP000852906">
    <property type="component" value="Unassembled WGS sequence"/>
</dbReference>
<evidence type="ECO:0000313" key="27">
    <source>
        <dbReference type="EMBL" id="EAH3295178.1"/>
    </source>
</evidence>
<dbReference type="Proteomes" id="UP000544530">
    <property type="component" value="Unassembled WGS sequence"/>
</dbReference>
<dbReference type="Proteomes" id="UP000840197">
    <property type="component" value="Unassembled WGS sequence"/>
</dbReference>
<evidence type="ECO:0000313" key="90">
    <source>
        <dbReference type="Proteomes" id="UP000852906"/>
    </source>
</evidence>
<evidence type="ECO:0000313" key="79">
    <source>
        <dbReference type="Proteomes" id="UP000530452"/>
    </source>
</evidence>
<evidence type="ECO:0000313" key="52">
    <source>
        <dbReference type="Proteomes" id="UP000337746"/>
    </source>
</evidence>
<dbReference type="EMBL" id="AAAJWF010000006">
    <property type="protein sequence ID" value="EAC7481027.1"/>
    <property type="molecule type" value="Genomic_DNA"/>
</dbReference>
<reference evidence="51 53" key="6">
    <citation type="submission" date="2018-06" db="EMBL/GenBank/DDBJ databases">
        <authorList>
            <consortium name="PulseNet: The National Subtyping Network for Foodborne Disease Surveillance"/>
            <person name="Tarr C.L."/>
            <person name="Trees E."/>
            <person name="Katz L.S."/>
            <person name="Carleton-Romer H.A."/>
            <person name="Stroika S."/>
            <person name="Kucerova Z."/>
            <person name="Roache K.F."/>
            <person name="Sabol A.L."/>
            <person name="Besser J."/>
            <person name="Gerner-Smidt P."/>
        </authorList>
    </citation>
    <scope>NUCLEOTIDE SEQUENCE [LARGE SCALE GENOMIC DNA]</scope>
    <source>
        <strain evidence="5 53">2015L-6227</strain>
        <strain evidence="13 51">PNUSAL000134</strain>
        <strain evidence="15 56">PNUSAL002180</strain>
        <strain evidence="16 72">PNUSAL002298</strain>
    </source>
</reference>
<evidence type="ECO:0000313" key="57">
    <source>
        <dbReference type="Proteomes" id="UP000364988"/>
    </source>
</evidence>
<dbReference type="Proteomes" id="UP000843775">
    <property type="component" value="Unassembled WGS sequence"/>
</dbReference>
<dbReference type="EMBL" id="AAAREG010000008">
    <property type="protein sequence ID" value="EAE2354808.1"/>
    <property type="molecule type" value="Genomic_DNA"/>
</dbReference>
<dbReference type="Proteomes" id="UP000365297">
    <property type="component" value="Unassembled WGS sequence"/>
</dbReference>
<reference evidence="52 55" key="5">
    <citation type="submission" date="2018-06" db="EMBL/GenBank/DDBJ databases">
        <authorList>
            <consortium name="GenomeTrakr: Next Generation Sequencing Network for Food Pathogen Tracability"/>
        </authorList>
    </citation>
    <scope>NUCLEOTIDE SEQUENCE [LARGE SCALE GENOMIC DNA]</scope>
    <source>
        <strain evidence="7 59">CFSAN008042</strain>
        <strain evidence="21 78">CFSAN063727</strain>
        <strain evidence="35 68">CFSAN102901</strain>
        <strain evidence="12 61">FDA00006494</strain>
        <strain evidence="6 58">FDA00007096</strain>
        <strain evidence="8 64">FDA00008584</strain>
        <strain evidence="18">FDA00011243</strain>
        <strain evidence="11 54">FDA00013853</strain>
        <strain evidence="30 66">FDA00014336</strain>
        <strain evidence="32 62">FDA00014370</strain>
        <strain evidence="31 63">FDA00014392</strain>
        <strain evidence="38">FDA00015054</strain>
        <strain evidence="20 81">FDA1005580-S054-001</strain>
        <strain evidence="73">FDA1090798-S029-001</strain>
        <strain evidence="74">FDA956581-098-004</strain>
        <strain evidence="19 76">FDA960927-006-004</strain>
        <strain evidence="22 85">FLAG-38921</strain>
        <strain evidence="33 67">FLAG-51482A</strain>
        <strain evidence="17 52">FLAG-54356</strain>
        <strain evidence="10 60">FSIS31901579</strain>
        <strain evidence="28 77">LS1344</strain>
        <strain evidence="36 70">OSF101448</strain>
        <strain evidence="9 55">VA-WGS-00405</strain>
    </source>
</reference>
<evidence type="ECO:0000313" key="67">
    <source>
        <dbReference type="Proteomes" id="UP000427828"/>
    </source>
</evidence>
<dbReference type="AlphaFoldDB" id="A0A0B8QUH0"/>
<evidence type="ECO:0000313" key="47">
    <source>
        <dbReference type="EMBL" id="NYA01801.1"/>
    </source>
</evidence>
<dbReference type="Proteomes" id="UP000379076">
    <property type="component" value="Unassembled WGS sequence"/>
</dbReference>
<evidence type="ECO:0000313" key="87">
    <source>
        <dbReference type="Proteomes" id="UP000841146"/>
    </source>
</evidence>
<reference evidence="65 75" key="7">
    <citation type="submission" date="2019-04" db="EMBL/GenBank/DDBJ databases">
        <authorList>
            <consortium name="GenomeTrakr network: Whole genome sequencing for foodborne pathogen traceback"/>
        </authorList>
    </citation>
    <scope>NUCLEOTIDE SEQUENCE [LARGE SCALE GENOMIC DNA]</scope>
    <source>
        <strain evidence="23 84">CFSAN004300</strain>
        <strain evidence="24 75">CFSAN072474</strain>
        <strain evidence="34 57">FLAG-55987</strain>
        <strain evidence="29 65">PHLUSALM00088</strain>
    </source>
</reference>
<evidence type="ECO:0000313" key="38">
    <source>
        <dbReference type="EMBL" id="EDP8513952.1"/>
    </source>
</evidence>
<evidence type="ECO:0000313" key="39">
    <source>
        <dbReference type="EMBL" id="HAA8053547.1"/>
    </source>
</evidence>
<evidence type="ECO:0000313" key="55">
    <source>
        <dbReference type="Proteomes" id="UP000345329"/>
    </source>
</evidence>
<evidence type="ECO:0000313" key="10">
    <source>
        <dbReference type="EMBL" id="EAD5775338.1"/>
    </source>
</evidence>
<evidence type="ECO:0000313" key="64">
    <source>
        <dbReference type="Proteomes" id="UP000403352"/>
    </source>
</evidence>
<evidence type="ECO:0000313" key="50">
    <source>
        <dbReference type="Proteomes" id="UP000272537"/>
    </source>
</evidence>
<evidence type="ECO:0000313" key="7">
    <source>
        <dbReference type="EMBL" id="EAC7481027.1"/>
    </source>
</evidence>
<dbReference type="Proteomes" id="UP000403352">
    <property type="component" value="Unassembled WGS sequence"/>
</dbReference>
<evidence type="ECO:0000313" key="22">
    <source>
        <dbReference type="EMBL" id="EAG6169930.1"/>
    </source>
</evidence>
<evidence type="ECO:0000313" key="49">
    <source>
        <dbReference type="EMBL" id="RKA07071.1"/>
    </source>
</evidence>
<evidence type="ECO:0000313" key="53">
    <source>
        <dbReference type="Proteomes" id="UP000339309"/>
    </source>
</evidence>
<dbReference type="EMBL" id="AAANYR010000005">
    <property type="protein sequence ID" value="EAD5786982.1"/>
    <property type="molecule type" value="Genomic_DNA"/>
</dbReference>
<dbReference type="Proteomes" id="UP000398321">
    <property type="component" value="Unassembled WGS sequence"/>
</dbReference>
<evidence type="ECO:0000313" key="66">
    <source>
        <dbReference type="Proteomes" id="UP000423131"/>
    </source>
</evidence>
<evidence type="ECO:0000313" key="34">
    <source>
        <dbReference type="EMBL" id="ECY6543909.1"/>
    </source>
</evidence>
<evidence type="ECO:0000313" key="68">
    <source>
        <dbReference type="Proteomes" id="UP000455569"/>
    </source>
</evidence>
<reference evidence="48 90" key="1">
    <citation type="submission" date="2016-09" db="EMBL/GenBank/DDBJ databases">
        <title>100K Listeria isolates.</title>
        <authorList>
            <person name="Chen P."/>
            <person name="Weimer B.C."/>
            <person name="Kong N."/>
            <person name="Huang B."/>
        </authorList>
    </citation>
    <scope>NUCLEOTIDE SEQUENCE [LARGE SCALE GENOMIC DNA]</scope>
    <source>
        <strain evidence="48 90">BCW_2383</strain>
    </source>
</reference>
<evidence type="ECO:0000313" key="65">
    <source>
        <dbReference type="Proteomes" id="UP000410967"/>
    </source>
</evidence>
<evidence type="ECO:0000256" key="1">
    <source>
        <dbReference type="ARBA" id="ARBA00023015"/>
    </source>
</evidence>
<dbReference type="Proteomes" id="UP000272537">
    <property type="component" value="Unassembled WGS sequence"/>
</dbReference>
<evidence type="ECO:0000313" key="35">
    <source>
        <dbReference type="EMBL" id="EDN7715677.1"/>
    </source>
</evidence>
<dbReference type="Pfam" id="PF08220">
    <property type="entry name" value="HTH_DeoR"/>
    <property type="match status" value="1"/>
</dbReference>
<dbReference type="PANTHER" id="PTHR30363">
    <property type="entry name" value="HTH-TYPE TRANSCRIPTIONAL REGULATOR SRLR-RELATED"/>
    <property type="match status" value="1"/>
</dbReference>
<dbReference type="EMBL" id="AAAMZD010000005">
    <property type="protein sequence ID" value="EAD3793311.1"/>
    <property type="molecule type" value="Genomic_DNA"/>
</dbReference>
<evidence type="ECO:0000313" key="84">
    <source>
        <dbReference type="Proteomes" id="UP000548278"/>
    </source>
</evidence>
<evidence type="ECO:0000313" key="85">
    <source>
        <dbReference type="Proteomes" id="UP000566721"/>
    </source>
</evidence>
<evidence type="ECO:0000313" key="46">
    <source>
        <dbReference type="EMBL" id="KAA9453001.1"/>
    </source>
</evidence>
<dbReference type="Proteomes" id="UP000844415">
    <property type="component" value="Unassembled WGS sequence"/>
</dbReference>
<dbReference type="EMBL" id="AABCVX010000005">
    <property type="protein sequence ID" value="EAG6169930.1"/>
    <property type="molecule type" value="Genomic_DNA"/>
</dbReference>
<evidence type="ECO:0000313" key="32">
    <source>
        <dbReference type="EMBL" id="ECC1556138.1"/>
    </source>
</evidence>
<dbReference type="EMBL" id="AAAQQZ010000005">
    <property type="protein sequence ID" value="EAE1339602.1"/>
    <property type="molecule type" value="Genomic_DNA"/>
</dbReference>
<dbReference type="EMBL" id="AABATR010000005">
    <property type="protein sequence ID" value="EAG1894066.1"/>
    <property type="molecule type" value="Genomic_DNA"/>
</dbReference>
<dbReference type="Proteomes" id="UP000842809">
    <property type="component" value="Unassembled WGS sequence"/>
</dbReference>